<dbReference type="SMART" id="SM00385">
    <property type="entry name" value="CYCLIN"/>
    <property type="match status" value="1"/>
</dbReference>
<name>A0ABQ8UKX0_9EUKA</name>
<feature type="compositionally biased region" description="Pro residues" evidence="2">
    <location>
        <begin position="83"/>
        <end position="94"/>
    </location>
</feature>
<sequence length="401" mass="43011">MDPARIDLESEGALDFDEETTDLVAAPHLESDDENDPALVIESQESQERSSSSQEQTPFDEVVLSQQYLPFGARPTQPDPHRLAPPPPPPPPEFPQASPLDMALAQQQLPPATRLPPIGGPAAHHISALDQHLQQHFDETDFDFSQNSNSSATTAATTTTANHRAPAPAASTSRRMAHPAVAATHQYAVMSSPSHRALQQIKHGGSLPAPGPGMLLPGQLAPSPANRPIQPDMEQAAGSNTIMPPPPVPVPAPAPIASGPALPGMLVLAGIGQVTCQHSCEEDPEEDTFPEGWESWENVGGSPQVRNIDAADFGNALLCADYVNMIFCHLLRRETLNLAVSYVDRFLTSVPVIRSKLQLLGIGAVLVACKFEEITTPGLEEFVYICDNSYTKEEVRGVNLL</sequence>
<organism evidence="4 5">
    <name type="scientific">Paratrimastix pyriformis</name>
    <dbReference type="NCBI Taxonomy" id="342808"/>
    <lineage>
        <taxon>Eukaryota</taxon>
        <taxon>Metamonada</taxon>
        <taxon>Preaxostyla</taxon>
        <taxon>Paratrimastigidae</taxon>
        <taxon>Paratrimastix</taxon>
    </lineage>
</organism>
<dbReference type="InterPro" id="IPR039361">
    <property type="entry name" value="Cyclin"/>
</dbReference>
<feature type="region of interest" description="Disordered" evidence="2">
    <location>
        <begin position="142"/>
        <end position="175"/>
    </location>
</feature>
<keyword evidence="5" id="KW-1185">Reference proteome</keyword>
<dbReference type="InterPro" id="IPR036915">
    <property type="entry name" value="Cyclin-like_sf"/>
</dbReference>
<dbReference type="InterPro" id="IPR006671">
    <property type="entry name" value="Cyclin_N"/>
</dbReference>
<dbReference type="Gene3D" id="1.10.472.10">
    <property type="entry name" value="Cyclin-like"/>
    <property type="match status" value="1"/>
</dbReference>
<accession>A0ABQ8UKX0</accession>
<comment type="similarity">
    <text evidence="1">Belongs to the cyclin family.</text>
</comment>
<feature type="domain" description="Cyclin-like" evidence="3">
    <location>
        <begin position="321"/>
        <end position="399"/>
    </location>
</feature>
<evidence type="ECO:0000259" key="3">
    <source>
        <dbReference type="SMART" id="SM00385"/>
    </source>
</evidence>
<evidence type="ECO:0000256" key="2">
    <source>
        <dbReference type="SAM" id="MobiDB-lite"/>
    </source>
</evidence>
<comment type="caution">
    <text evidence="4">The sequence shown here is derived from an EMBL/GenBank/DDBJ whole genome shotgun (WGS) entry which is preliminary data.</text>
</comment>
<feature type="compositionally biased region" description="Low complexity" evidence="2">
    <location>
        <begin position="204"/>
        <end position="222"/>
    </location>
</feature>
<feature type="region of interest" description="Disordered" evidence="2">
    <location>
        <begin position="1"/>
        <end position="98"/>
    </location>
</feature>
<feature type="compositionally biased region" description="Low complexity" evidence="2">
    <location>
        <begin position="147"/>
        <end position="170"/>
    </location>
</feature>
<proteinExistence type="inferred from homology"/>
<protein>
    <recommendedName>
        <fullName evidence="3">Cyclin-like domain-containing protein</fullName>
    </recommendedName>
</protein>
<dbReference type="PANTHER" id="PTHR10177">
    <property type="entry name" value="CYCLINS"/>
    <property type="match status" value="1"/>
</dbReference>
<dbReference type="Pfam" id="PF00134">
    <property type="entry name" value="Cyclin_N"/>
    <property type="match status" value="1"/>
</dbReference>
<evidence type="ECO:0000256" key="1">
    <source>
        <dbReference type="RuleBase" id="RU000383"/>
    </source>
</evidence>
<feature type="region of interest" description="Disordered" evidence="2">
    <location>
        <begin position="202"/>
        <end position="238"/>
    </location>
</feature>
<gene>
    <name evidence="4" type="ORF">PAPYR_5906</name>
</gene>
<evidence type="ECO:0000313" key="5">
    <source>
        <dbReference type="Proteomes" id="UP001141327"/>
    </source>
</evidence>
<feature type="compositionally biased region" description="Acidic residues" evidence="2">
    <location>
        <begin position="9"/>
        <end position="21"/>
    </location>
</feature>
<keyword evidence="1" id="KW-0195">Cyclin</keyword>
<reference evidence="4" key="1">
    <citation type="journal article" date="2022" name="bioRxiv">
        <title>Genomics of Preaxostyla Flagellates Illuminates Evolutionary Transitions and the Path Towards Mitochondrial Loss.</title>
        <authorList>
            <person name="Novak L.V.F."/>
            <person name="Treitli S.C."/>
            <person name="Pyrih J."/>
            <person name="Halakuc P."/>
            <person name="Pipaliya S.V."/>
            <person name="Vacek V."/>
            <person name="Brzon O."/>
            <person name="Soukal P."/>
            <person name="Eme L."/>
            <person name="Dacks J.B."/>
            <person name="Karnkowska A."/>
            <person name="Elias M."/>
            <person name="Hampl V."/>
        </authorList>
    </citation>
    <scope>NUCLEOTIDE SEQUENCE</scope>
    <source>
        <strain evidence="4">RCP-MX</strain>
    </source>
</reference>
<dbReference type="Proteomes" id="UP001141327">
    <property type="component" value="Unassembled WGS sequence"/>
</dbReference>
<evidence type="ECO:0000313" key="4">
    <source>
        <dbReference type="EMBL" id="KAJ4458357.1"/>
    </source>
</evidence>
<dbReference type="SUPFAM" id="SSF47954">
    <property type="entry name" value="Cyclin-like"/>
    <property type="match status" value="1"/>
</dbReference>
<dbReference type="InterPro" id="IPR013763">
    <property type="entry name" value="Cyclin-like_dom"/>
</dbReference>
<dbReference type="EMBL" id="JAPMOS010000030">
    <property type="protein sequence ID" value="KAJ4458357.1"/>
    <property type="molecule type" value="Genomic_DNA"/>
</dbReference>